<evidence type="ECO:0000256" key="10">
    <source>
        <dbReference type="NCBIfam" id="TIGR04060"/>
    </source>
</evidence>
<dbReference type="NCBIfam" id="TIGR04060">
    <property type="entry name" value="formate_focA"/>
    <property type="match status" value="1"/>
</dbReference>
<evidence type="ECO:0000256" key="3">
    <source>
        <dbReference type="ARBA" id="ARBA00022475"/>
    </source>
</evidence>
<keyword evidence="3" id="KW-1003">Cell membrane</keyword>
<keyword evidence="13" id="KW-1185">Reference proteome</keyword>
<dbReference type="InterPro" id="IPR023271">
    <property type="entry name" value="Aquaporin-like"/>
</dbReference>
<reference evidence="12" key="1">
    <citation type="submission" date="2021-07" db="EMBL/GenBank/DDBJ databases">
        <title>Shewanella sp. YLB-07 whole genome sequence.</title>
        <authorList>
            <person name="Yu L."/>
        </authorList>
    </citation>
    <scope>NUCLEOTIDE SEQUENCE</scope>
    <source>
        <strain evidence="12">YLB-08</strain>
    </source>
</reference>
<comment type="catalytic activity">
    <reaction evidence="8">
        <text>formate(in) = formate(out)</text>
        <dbReference type="Rhea" id="RHEA:29679"/>
        <dbReference type="ChEBI" id="CHEBI:15740"/>
    </reaction>
</comment>
<keyword evidence="4" id="KW-0997">Cell inner membrane</keyword>
<evidence type="ECO:0000256" key="9">
    <source>
        <dbReference type="ARBA" id="ARBA00049660"/>
    </source>
</evidence>
<comment type="subcellular location">
    <subcellularLocation>
        <location evidence="1">Cell inner membrane</location>
        <topology evidence="1">Multi-pass membrane protein</topology>
    </subcellularLocation>
</comment>
<evidence type="ECO:0000256" key="11">
    <source>
        <dbReference type="SAM" id="Phobius"/>
    </source>
</evidence>
<dbReference type="PANTHER" id="PTHR30520">
    <property type="entry name" value="FORMATE TRANSPORTER-RELATED"/>
    <property type="match status" value="1"/>
</dbReference>
<dbReference type="PANTHER" id="PTHR30520:SF10">
    <property type="entry name" value="FORMATE CHANNEL FOCA-RELATED"/>
    <property type="match status" value="1"/>
</dbReference>
<keyword evidence="6 11" id="KW-1133">Transmembrane helix</keyword>
<sequence length="308" mass="33524">MDNNNPFDALLPGDMTKKAEDVGVGKATKSPIQAFFLAMSAGVFISIAFVFYITVTTGAGDAPWGMTKFLGGIAFSLGLILVVVCGGELFTSTVLTVVARASNRITNIQMARNWTTVYIGNFAGAMFFVGIIYLAGLYMGNSGEWGINAMKVAQHKIHHTFLQAVILGLLCNLLVCLAVWMTFSCRSNTDKVMVMLLPVSMFVACGFEHSIANMFMIPTGIVIQNFATAEFWEMTGHTANEFADLNIYNFIFNNLIPVTIGNIIGGGAFVGLAYWLIHRRPILNANTEHKTTSKAKNQKGVKVKYSAK</sequence>
<feature type="transmembrane region" description="Helical" evidence="11">
    <location>
        <begin position="73"/>
        <end position="98"/>
    </location>
</feature>
<keyword evidence="7 11" id="KW-0472">Membrane</keyword>
<dbReference type="PROSITE" id="PS01005">
    <property type="entry name" value="FORMATE_NITRITE_TP_1"/>
    <property type="match status" value="1"/>
</dbReference>
<keyword evidence="5 11" id="KW-0812">Transmembrane</keyword>
<dbReference type="Pfam" id="PF01226">
    <property type="entry name" value="Form_Nir_trans"/>
    <property type="match status" value="1"/>
</dbReference>
<feature type="transmembrane region" description="Helical" evidence="11">
    <location>
        <begin position="34"/>
        <end position="53"/>
    </location>
</feature>
<evidence type="ECO:0000256" key="4">
    <source>
        <dbReference type="ARBA" id="ARBA00022519"/>
    </source>
</evidence>
<accession>A0ABX6V593</accession>
<organism evidence="12 13">
    <name type="scientific">Shewanella eurypsychrophilus</name>
    <dbReference type="NCBI Taxonomy" id="2593656"/>
    <lineage>
        <taxon>Bacteria</taxon>
        <taxon>Pseudomonadati</taxon>
        <taxon>Pseudomonadota</taxon>
        <taxon>Gammaproteobacteria</taxon>
        <taxon>Alteromonadales</taxon>
        <taxon>Shewanellaceae</taxon>
        <taxon>Shewanella</taxon>
    </lineage>
</organism>
<name>A0ABX6V593_9GAMM</name>
<dbReference type="InterPro" id="IPR024002">
    <property type="entry name" value="For/NO2_transpt_CS"/>
</dbReference>
<feature type="transmembrane region" description="Helical" evidence="11">
    <location>
        <begin position="192"/>
        <end position="212"/>
    </location>
</feature>
<protein>
    <recommendedName>
        <fullName evidence="10">Formate transporter FocA</fullName>
    </recommendedName>
</protein>
<evidence type="ECO:0000313" key="13">
    <source>
        <dbReference type="Proteomes" id="UP000316416"/>
    </source>
</evidence>
<dbReference type="PROSITE" id="PS01006">
    <property type="entry name" value="FORMATE_NITRITE_TP_2"/>
    <property type="match status" value="1"/>
</dbReference>
<evidence type="ECO:0000313" key="12">
    <source>
        <dbReference type="EMBL" id="QPG57505.1"/>
    </source>
</evidence>
<dbReference type="Proteomes" id="UP000316416">
    <property type="component" value="Chromosome"/>
</dbReference>
<feature type="transmembrane region" description="Helical" evidence="11">
    <location>
        <begin position="160"/>
        <end position="180"/>
    </location>
</feature>
<feature type="transmembrane region" description="Helical" evidence="11">
    <location>
        <begin position="118"/>
        <end position="140"/>
    </location>
</feature>
<evidence type="ECO:0000256" key="2">
    <source>
        <dbReference type="ARBA" id="ARBA00022448"/>
    </source>
</evidence>
<evidence type="ECO:0000256" key="5">
    <source>
        <dbReference type="ARBA" id="ARBA00022692"/>
    </source>
</evidence>
<evidence type="ECO:0000256" key="1">
    <source>
        <dbReference type="ARBA" id="ARBA00004429"/>
    </source>
</evidence>
<evidence type="ECO:0000256" key="6">
    <source>
        <dbReference type="ARBA" id="ARBA00022989"/>
    </source>
</evidence>
<dbReference type="NCBIfam" id="TIGR00790">
    <property type="entry name" value="fnt"/>
    <property type="match status" value="1"/>
</dbReference>
<evidence type="ECO:0000256" key="7">
    <source>
        <dbReference type="ARBA" id="ARBA00023136"/>
    </source>
</evidence>
<comment type="similarity">
    <text evidence="9">Belongs to the FNT transporter (TC 1.A.16) family.</text>
</comment>
<keyword evidence="2" id="KW-0813">Transport</keyword>
<feature type="transmembrane region" description="Helical" evidence="11">
    <location>
        <begin position="255"/>
        <end position="277"/>
    </location>
</feature>
<evidence type="ECO:0000256" key="8">
    <source>
        <dbReference type="ARBA" id="ARBA00035914"/>
    </source>
</evidence>
<dbReference type="EMBL" id="CP045503">
    <property type="protein sequence ID" value="QPG57505.1"/>
    <property type="molecule type" value="Genomic_DNA"/>
</dbReference>
<gene>
    <name evidence="12" type="primary">focA</name>
    <name evidence="12" type="ORF">FM038_008660</name>
</gene>
<dbReference type="InterPro" id="IPR000292">
    <property type="entry name" value="For/NO2_transpt"/>
</dbReference>
<dbReference type="RefSeq" id="WP_142872866.1">
    <property type="nucleotide sequence ID" value="NZ_CP045503.2"/>
</dbReference>
<dbReference type="InterPro" id="IPR023999">
    <property type="entry name" value="Formate_transptr_FocA"/>
</dbReference>
<proteinExistence type="inferred from homology"/>
<dbReference type="Gene3D" id="1.20.1080.10">
    <property type="entry name" value="Glycerol uptake facilitator protein"/>
    <property type="match status" value="1"/>
</dbReference>